<keyword evidence="5" id="KW-1185">Reference proteome</keyword>
<dbReference type="Proteomes" id="UP000277580">
    <property type="component" value="Unassembled WGS sequence"/>
</dbReference>
<sequence length="481" mass="53003">MAETSATPATSARLVASHEFESSLSSSRPYRRIRDSDSVFSLNTLQSRVGRWSLYTARLNDSVLSLPISLRELSSTTLAETEIAAVLLPITVDTVYNKERYQSDFPKPGERRWNPNTNYAFLQVAKKGRVLEVFDYLSANNAICKNNTMPNGDTAFTLAAKNLHVSTLALLLLYGANYHFTSFHRYVLTLPTTRRLHRTAIANDATSCSDVLYKLIPMGSLTLISMILANNTDSKLEIWQDLRGGAYPSHLTLTNHLGQFRFIWEPTRYPLFISRSLHFSAVACDESDMKDLFLESNTMINRGGLESIRNALAPAEGEEKSIISMAFVKVEEVTNLCLEAESMEPGDIEMVALIFGAGAKSPIIKVQGPPRLADWLICHYGLTAIAAVHANVDVTNGRGETALHAAIRDGKEHTIQSLINDGADVNATDLDGITPLMRAAKGFISPIDIACHLLNNDANINTKISATEQLCTMPRSVGIFY</sequence>
<dbReference type="InParanoid" id="A0A3N4KE30"/>
<keyword evidence="2 3" id="KW-0040">ANK repeat</keyword>
<dbReference type="EMBL" id="ML119246">
    <property type="protein sequence ID" value="RPB06651.1"/>
    <property type="molecule type" value="Genomic_DNA"/>
</dbReference>
<dbReference type="PROSITE" id="PS50297">
    <property type="entry name" value="ANK_REP_REGION"/>
    <property type="match status" value="1"/>
</dbReference>
<dbReference type="Pfam" id="PF12796">
    <property type="entry name" value="Ank_2"/>
    <property type="match status" value="1"/>
</dbReference>
<dbReference type="SMART" id="SM00248">
    <property type="entry name" value="ANK"/>
    <property type="match status" value="4"/>
</dbReference>
<dbReference type="SUPFAM" id="SSF48403">
    <property type="entry name" value="Ankyrin repeat"/>
    <property type="match status" value="1"/>
</dbReference>
<proteinExistence type="predicted"/>
<feature type="repeat" description="ANK" evidence="3">
    <location>
        <begin position="398"/>
        <end position="430"/>
    </location>
</feature>
<evidence type="ECO:0000313" key="4">
    <source>
        <dbReference type="EMBL" id="RPB06651.1"/>
    </source>
</evidence>
<dbReference type="PANTHER" id="PTHR24198">
    <property type="entry name" value="ANKYRIN REPEAT AND PROTEIN KINASE DOMAIN-CONTAINING PROTEIN"/>
    <property type="match status" value="1"/>
</dbReference>
<dbReference type="Gene3D" id="1.25.40.20">
    <property type="entry name" value="Ankyrin repeat-containing domain"/>
    <property type="match status" value="1"/>
</dbReference>
<dbReference type="PROSITE" id="PS50088">
    <property type="entry name" value="ANK_REPEAT"/>
    <property type="match status" value="1"/>
</dbReference>
<gene>
    <name evidence="4" type="ORF">P167DRAFT_71986</name>
</gene>
<evidence type="ECO:0000256" key="3">
    <source>
        <dbReference type="PROSITE-ProRule" id="PRU00023"/>
    </source>
</evidence>
<evidence type="ECO:0000256" key="2">
    <source>
        <dbReference type="ARBA" id="ARBA00023043"/>
    </source>
</evidence>
<protein>
    <submittedName>
        <fullName evidence="4">Ankyrin</fullName>
    </submittedName>
</protein>
<name>A0A3N4KE30_9PEZI</name>
<organism evidence="4 5">
    <name type="scientific">Morchella conica CCBAS932</name>
    <dbReference type="NCBI Taxonomy" id="1392247"/>
    <lineage>
        <taxon>Eukaryota</taxon>
        <taxon>Fungi</taxon>
        <taxon>Dikarya</taxon>
        <taxon>Ascomycota</taxon>
        <taxon>Pezizomycotina</taxon>
        <taxon>Pezizomycetes</taxon>
        <taxon>Pezizales</taxon>
        <taxon>Morchellaceae</taxon>
        <taxon>Morchella</taxon>
    </lineage>
</organism>
<evidence type="ECO:0000256" key="1">
    <source>
        <dbReference type="ARBA" id="ARBA00022737"/>
    </source>
</evidence>
<reference evidence="4 5" key="1">
    <citation type="journal article" date="2018" name="Nat. Ecol. Evol.">
        <title>Pezizomycetes genomes reveal the molecular basis of ectomycorrhizal truffle lifestyle.</title>
        <authorList>
            <person name="Murat C."/>
            <person name="Payen T."/>
            <person name="Noel B."/>
            <person name="Kuo A."/>
            <person name="Morin E."/>
            <person name="Chen J."/>
            <person name="Kohler A."/>
            <person name="Krizsan K."/>
            <person name="Balestrini R."/>
            <person name="Da Silva C."/>
            <person name="Montanini B."/>
            <person name="Hainaut M."/>
            <person name="Levati E."/>
            <person name="Barry K.W."/>
            <person name="Belfiori B."/>
            <person name="Cichocki N."/>
            <person name="Clum A."/>
            <person name="Dockter R.B."/>
            <person name="Fauchery L."/>
            <person name="Guy J."/>
            <person name="Iotti M."/>
            <person name="Le Tacon F."/>
            <person name="Lindquist E.A."/>
            <person name="Lipzen A."/>
            <person name="Malagnac F."/>
            <person name="Mello A."/>
            <person name="Molinier V."/>
            <person name="Miyauchi S."/>
            <person name="Poulain J."/>
            <person name="Riccioni C."/>
            <person name="Rubini A."/>
            <person name="Sitrit Y."/>
            <person name="Splivallo R."/>
            <person name="Traeger S."/>
            <person name="Wang M."/>
            <person name="Zifcakova L."/>
            <person name="Wipf D."/>
            <person name="Zambonelli A."/>
            <person name="Paolocci F."/>
            <person name="Nowrousian M."/>
            <person name="Ottonello S."/>
            <person name="Baldrian P."/>
            <person name="Spatafora J.W."/>
            <person name="Henrissat B."/>
            <person name="Nagy L.G."/>
            <person name="Aury J.M."/>
            <person name="Wincker P."/>
            <person name="Grigoriev I.V."/>
            <person name="Bonfante P."/>
            <person name="Martin F.M."/>
        </authorList>
    </citation>
    <scope>NUCLEOTIDE SEQUENCE [LARGE SCALE GENOMIC DNA]</scope>
    <source>
        <strain evidence="4 5">CCBAS932</strain>
    </source>
</reference>
<dbReference type="PANTHER" id="PTHR24198:SF165">
    <property type="entry name" value="ANKYRIN REPEAT-CONTAINING PROTEIN-RELATED"/>
    <property type="match status" value="1"/>
</dbReference>
<dbReference type="InterPro" id="IPR002110">
    <property type="entry name" value="Ankyrin_rpt"/>
</dbReference>
<dbReference type="OrthoDB" id="341259at2759"/>
<dbReference type="AlphaFoldDB" id="A0A3N4KE30"/>
<evidence type="ECO:0000313" key="5">
    <source>
        <dbReference type="Proteomes" id="UP000277580"/>
    </source>
</evidence>
<dbReference type="STRING" id="1392247.A0A3N4KE30"/>
<dbReference type="InterPro" id="IPR036770">
    <property type="entry name" value="Ankyrin_rpt-contain_sf"/>
</dbReference>
<keyword evidence="1" id="KW-0677">Repeat</keyword>
<accession>A0A3N4KE30</accession>